<name>A0AB33L310_9FLAO</name>
<evidence type="ECO:0000259" key="2">
    <source>
        <dbReference type="Pfam" id="PF13439"/>
    </source>
</evidence>
<dbReference type="Pfam" id="PF00534">
    <property type="entry name" value="Glycos_transf_1"/>
    <property type="match status" value="1"/>
</dbReference>
<reference evidence="3" key="1">
    <citation type="submission" date="2024-08" db="EMBL/GenBank/DDBJ databases">
        <title>Whole genome sequence of Tenacibaculum sp. strain pbs-1 associated with black-spot shell disease in Akoya pearl oysters.</title>
        <authorList>
            <person name="Sakatoku A."/>
            <person name="Suzuki T."/>
            <person name="Hatano K."/>
            <person name="Seki M."/>
            <person name="Tanaka D."/>
            <person name="Nakamura S."/>
            <person name="Suzuki N."/>
            <person name="Isshiki T."/>
        </authorList>
    </citation>
    <scope>NUCLEOTIDE SEQUENCE</scope>
    <source>
        <strain evidence="3">Pbs-1</strain>
    </source>
</reference>
<dbReference type="Pfam" id="PF13439">
    <property type="entry name" value="Glyco_transf_4"/>
    <property type="match status" value="1"/>
</dbReference>
<evidence type="ECO:0000259" key="1">
    <source>
        <dbReference type="Pfam" id="PF00534"/>
    </source>
</evidence>
<sequence>MSKLIVHIGESITGGGAQSVLRSTMEILKNNESIYEHKLICRASPSNEELIDKTFPVKGDSSFFSNLFSYSNYRKLKRYLYKTKPAIIHIHHYANLSPSILFSIYRYKKHTQVRVVHSVHTFEYLCSHHAAFDYKKNVKCLDCSKKNFKVKIFMRICGPKGFFHSYGKGISSLIASLFLRLKVVDFWTTPSNFLRTKMLNQRHIDESRVFVLRNPILDSSIGKKNKKVNKDKAFRFVYFGRFSEEKNIDCIIKAFNEVVKENIKCKLMLIGKGNYKQKIKKMVVDLDLIDNIEFIEFLPKKDLEKELRKCDVSLLSSKCYETASMVVVESIQLGLVPIVSNHGGMKEMVECCNAGIKFSDGDYIDLSSKMIESYNNYEHYLDEVEKSKRENLRQFNESRYFKRLIDLYSKI</sequence>
<evidence type="ECO:0000313" key="3">
    <source>
        <dbReference type="EMBL" id="BFP69290.1"/>
    </source>
</evidence>
<gene>
    <name evidence="3" type="ORF">Pbs1_26330</name>
</gene>
<proteinExistence type="predicted"/>
<dbReference type="InterPro" id="IPR050194">
    <property type="entry name" value="Glycosyltransferase_grp1"/>
</dbReference>
<dbReference type="AlphaFoldDB" id="A0AB33L310"/>
<dbReference type="SUPFAM" id="SSF53756">
    <property type="entry name" value="UDP-Glycosyltransferase/glycogen phosphorylase"/>
    <property type="match status" value="1"/>
</dbReference>
<dbReference type="Gene3D" id="3.40.50.2000">
    <property type="entry name" value="Glycogen Phosphorylase B"/>
    <property type="match status" value="2"/>
</dbReference>
<dbReference type="InterPro" id="IPR028098">
    <property type="entry name" value="Glyco_trans_4-like_N"/>
</dbReference>
<dbReference type="EMBL" id="AP035888">
    <property type="protein sequence ID" value="BFP69290.1"/>
    <property type="molecule type" value="Genomic_DNA"/>
</dbReference>
<feature type="domain" description="Glycosyl transferase family 1" evidence="1">
    <location>
        <begin position="224"/>
        <end position="382"/>
    </location>
</feature>
<dbReference type="InterPro" id="IPR001296">
    <property type="entry name" value="Glyco_trans_1"/>
</dbReference>
<dbReference type="GO" id="GO:0016757">
    <property type="term" value="F:glycosyltransferase activity"/>
    <property type="evidence" value="ECO:0007669"/>
    <property type="project" value="InterPro"/>
</dbReference>
<dbReference type="PANTHER" id="PTHR45947">
    <property type="entry name" value="SULFOQUINOVOSYL TRANSFERASE SQD2"/>
    <property type="match status" value="1"/>
</dbReference>
<protein>
    <submittedName>
        <fullName evidence="3">Glycosyltransferase family 4 protein</fullName>
    </submittedName>
</protein>
<organism evidence="3">
    <name type="scientific">Tenacibaculum sp. Pbs-1</name>
    <dbReference type="NCBI Taxonomy" id="3238748"/>
    <lineage>
        <taxon>Bacteria</taxon>
        <taxon>Pseudomonadati</taxon>
        <taxon>Bacteroidota</taxon>
        <taxon>Flavobacteriia</taxon>
        <taxon>Flavobacteriales</taxon>
        <taxon>Flavobacteriaceae</taxon>
        <taxon>Tenacibaculum</taxon>
    </lineage>
</organism>
<dbReference type="PANTHER" id="PTHR45947:SF13">
    <property type="entry name" value="TRANSFERASE"/>
    <property type="match status" value="1"/>
</dbReference>
<dbReference type="CDD" id="cd03801">
    <property type="entry name" value="GT4_PimA-like"/>
    <property type="match status" value="1"/>
</dbReference>
<feature type="domain" description="Glycosyltransferase subfamily 4-like N-terminal" evidence="2">
    <location>
        <begin position="15"/>
        <end position="216"/>
    </location>
</feature>
<accession>A0AB33L310</accession>